<evidence type="ECO:0000313" key="2">
    <source>
        <dbReference type="Proteomes" id="UP001630303"/>
    </source>
</evidence>
<organism evidence="1 2">
    <name type="scientific">Microbacterium mcarthurae</name>
    <dbReference type="NCBI Taxonomy" id="3035918"/>
    <lineage>
        <taxon>Bacteria</taxon>
        <taxon>Bacillati</taxon>
        <taxon>Actinomycetota</taxon>
        <taxon>Actinomycetes</taxon>
        <taxon>Micrococcales</taxon>
        <taxon>Microbacteriaceae</taxon>
        <taxon>Microbacterium</taxon>
    </lineage>
</organism>
<sequence>MSAVVSLELVFDEEAESAIRREWRLLHDAGLPSQAQHTGASNRPHITLLVRTALPEIDAERLDRVLPVAVTLGAPVLFGVSRTRVLARSVVPSGELLALHAAVHGLAGPGDDAPHTMPGEWTPHVTLARRVPVGRIGEAVDALGAGGGEPIRAWALGIRRWDAETRTVSPIAGRGTLESC</sequence>
<dbReference type="SUPFAM" id="SSF55144">
    <property type="entry name" value="LigT-like"/>
    <property type="match status" value="1"/>
</dbReference>
<dbReference type="GO" id="GO:0016874">
    <property type="term" value="F:ligase activity"/>
    <property type="evidence" value="ECO:0007669"/>
    <property type="project" value="UniProtKB-KW"/>
</dbReference>
<comment type="caution">
    <text evidence="1">The sequence shown here is derived from an EMBL/GenBank/DDBJ whole genome shotgun (WGS) entry which is preliminary data.</text>
</comment>
<gene>
    <name evidence="1" type="ORF">P5G46_11400</name>
</gene>
<keyword evidence="2" id="KW-1185">Reference proteome</keyword>
<reference evidence="1 2" key="1">
    <citation type="submission" date="2023-03" db="EMBL/GenBank/DDBJ databases">
        <title>MT1 and MT2 Draft Genomes of Novel Species.</title>
        <authorList>
            <person name="Venkateswaran K."/>
        </authorList>
    </citation>
    <scope>NUCLEOTIDE SEQUENCE [LARGE SCALE GENOMIC DNA]</scope>
    <source>
        <strain evidence="1 2">IF8SW-P5</strain>
    </source>
</reference>
<dbReference type="RefSeq" id="WP_408905730.1">
    <property type="nucleotide sequence ID" value="NZ_JAROCE010000003.1"/>
</dbReference>
<dbReference type="EMBL" id="JAROCE010000003">
    <property type="protein sequence ID" value="MFM2721110.1"/>
    <property type="molecule type" value="Genomic_DNA"/>
</dbReference>
<evidence type="ECO:0000313" key="1">
    <source>
        <dbReference type="EMBL" id="MFM2721110.1"/>
    </source>
</evidence>
<dbReference type="Proteomes" id="UP001630303">
    <property type="component" value="Unassembled WGS sequence"/>
</dbReference>
<name>A0ABW9GHH8_9MICO</name>
<dbReference type="Gene3D" id="3.90.1140.10">
    <property type="entry name" value="Cyclic phosphodiesterase"/>
    <property type="match status" value="1"/>
</dbReference>
<dbReference type="Pfam" id="PF13563">
    <property type="entry name" value="2_5_RNA_ligase2"/>
    <property type="match status" value="1"/>
</dbReference>
<keyword evidence="1" id="KW-0436">Ligase</keyword>
<proteinExistence type="predicted"/>
<accession>A0ABW9GHH8</accession>
<dbReference type="InterPro" id="IPR009097">
    <property type="entry name" value="Cyclic_Pdiesterase"/>
</dbReference>
<protein>
    <submittedName>
        <fullName evidence="1">2'-5' RNA ligase family protein</fullName>
    </submittedName>
</protein>